<feature type="domain" description="Heterokaryon incompatibility" evidence="1">
    <location>
        <begin position="50"/>
        <end position="200"/>
    </location>
</feature>
<dbReference type="InterPro" id="IPR052895">
    <property type="entry name" value="HetReg/Transcr_Mod"/>
</dbReference>
<dbReference type="Pfam" id="PF26639">
    <property type="entry name" value="Het-6_barrel"/>
    <property type="match status" value="1"/>
</dbReference>
<dbReference type="PANTHER" id="PTHR24148:SF73">
    <property type="entry name" value="HET DOMAIN PROTEIN (AFU_ORTHOLOGUE AFUA_8G01020)"/>
    <property type="match status" value="1"/>
</dbReference>
<dbReference type="OrthoDB" id="3553147at2759"/>
<dbReference type="EMBL" id="MU006248">
    <property type="protein sequence ID" value="KAF2818907.1"/>
    <property type="molecule type" value="Genomic_DNA"/>
</dbReference>
<reference evidence="2" key="1">
    <citation type="journal article" date="2020" name="Stud. Mycol.">
        <title>101 Dothideomycetes genomes: a test case for predicting lifestyles and emergence of pathogens.</title>
        <authorList>
            <person name="Haridas S."/>
            <person name="Albert R."/>
            <person name="Binder M."/>
            <person name="Bloem J."/>
            <person name="Labutti K."/>
            <person name="Salamov A."/>
            <person name="Andreopoulos B."/>
            <person name="Baker S."/>
            <person name="Barry K."/>
            <person name="Bills G."/>
            <person name="Bluhm B."/>
            <person name="Cannon C."/>
            <person name="Castanera R."/>
            <person name="Culley D."/>
            <person name="Daum C."/>
            <person name="Ezra D."/>
            <person name="Gonzalez J."/>
            <person name="Henrissat B."/>
            <person name="Kuo A."/>
            <person name="Liang C."/>
            <person name="Lipzen A."/>
            <person name="Lutzoni F."/>
            <person name="Magnuson J."/>
            <person name="Mondo S."/>
            <person name="Nolan M."/>
            <person name="Ohm R."/>
            <person name="Pangilinan J."/>
            <person name="Park H.-J."/>
            <person name="Ramirez L."/>
            <person name="Alfaro M."/>
            <person name="Sun H."/>
            <person name="Tritt A."/>
            <person name="Yoshinaga Y."/>
            <person name="Zwiers L.-H."/>
            <person name="Turgeon B."/>
            <person name="Goodwin S."/>
            <person name="Spatafora J."/>
            <person name="Crous P."/>
            <person name="Grigoriev I."/>
        </authorList>
    </citation>
    <scope>NUCLEOTIDE SEQUENCE</scope>
    <source>
        <strain evidence="2">CBS 113818</strain>
    </source>
</reference>
<proteinExistence type="predicted"/>
<gene>
    <name evidence="2" type="ORF">CC86DRAFT_472555</name>
</gene>
<evidence type="ECO:0000313" key="3">
    <source>
        <dbReference type="Proteomes" id="UP000799424"/>
    </source>
</evidence>
<sequence>MSTTRLMPYTYTPLLTSDSIRLVELLPDDRDSPLRCNLMHVRGNRITTDYEALSYAWGESNLAQRLRDVATQTIFSITDNLHQALQALRRRKQSRWLWVDAVCIDPSNASEKHHQVKQMSNIYSEASQVIVWTGRDDCLEAMTILASVGRALSVPDLPVHEGEMARHMSTAAHAMSVPDMDVLEDYFGRPWFHRVWAFQEFVVAKQARLHAGRMYMSYRLFRKAVYACRDFVLSSVDDLWRRFPNLRRVADLVLFKDLYRRHEFPRNTPQNKEQKTDEDSVIFRLLKILANRQCSDERDRFYAMIGFLPDNLQIAPSYAISIFELRMAITKKCFFAGEMSLLDCAENLGSGDEQHSLVSSFLIRIPHSADESESHRPIPFHPTSHFSPLHRIAGTRPPKIQDISPSTISLRGVSIDRISTTIFFPQTDQHPTLSTNASLLNNATFNPGPALASNLSAVFEFFKTFRTTHCHRPAPKPASLTREFWHTINCDPHLTDPPGPIQDFDSLLQKHEITHPYFQQRIFFTTELGFFGMCSKHTRSGDQVVFFDGVKKPGIDIRFLDLPYRENIVWCFEHRVFFVTTTGFVGLGPWWLKEQDQVVVFDGAETLFILRQSALELRTETWKFVGDCYDGWMDGEYFGHKIVDHKVDEVIHDDPINDEHQASRATFRTSNKRIALQAEDFVLC</sequence>
<dbReference type="AlphaFoldDB" id="A0A6A6ZFD8"/>
<keyword evidence="3" id="KW-1185">Reference proteome</keyword>
<organism evidence="2 3">
    <name type="scientific">Ophiobolus disseminans</name>
    <dbReference type="NCBI Taxonomy" id="1469910"/>
    <lineage>
        <taxon>Eukaryota</taxon>
        <taxon>Fungi</taxon>
        <taxon>Dikarya</taxon>
        <taxon>Ascomycota</taxon>
        <taxon>Pezizomycotina</taxon>
        <taxon>Dothideomycetes</taxon>
        <taxon>Pleosporomycetidae</taxon>
        <taxon>Pleosporales</taxon>
        <taxon>Pleosporineae</taxon>
        <taxon>Phaeosphaeriaceae</taxon>
        <taxon>Ophiobolus</taxon>
    </lineage>
</organism>
<protein>
    <submittedName>
        <fullName evidence="2">HET-domain-containing protein</fullName>
    </submittedName>
</protein>
<name>A0A6A6ZFD8_9PLEO</name>
<dbReference type="Proteomes" id="UP000799424">
    <property type="component" value="Unassembled WGS sequence"/>
</dbReference>
<dbReference type="Pfam" id="PF06985">
    <property type="entry name" value="HET"/>
    <property type="match status" value="1"/>
</dbReference>
<dbReference type="PANTHER" id="PTHR24148">
    <property type="entry name" value="ANKYRIN REPEAT DOMAIN-CONTAINING PROTEIN 39 HOMOLOG-RELATED"/>
    <property type="match status" value="1"/>
</dbReference>
<evidence type="ECO:0000259" key="1">
    <source>
        <dbReference type="Pfam" id="PF06985"/>
    </source>
</evidence>
<evidence type="ECO:0000313" key="2">
    <source>
        <dbReference type="EMBL" id="KAF2818907.1"/>
    </source>
</evidence>
<dbReference type="InterPro" id="IPR010730">
    <property type="entry name" value="HET"/>
</dbReference>
<accession>A0A6A6ZFD8</accession>